<dbReference type="PROSITE" id="PS51513">
    <property type="entry name" value="FFD"/>
    <property type="match status" value="1"/>
</dbReference>
<dbReference type="SUPFAM" id="SSF158682">
    <property type="entry name" value="TerB-like"/>
    <property type="match status" value="1"/>
</dbReference>
<feature type="region of interest" description="Disordered" evidence="8">
    <location>
        <begin position="569"/>
        <end position="611"/>
    </location>
</feature>
<evidence type="ECO:0000256" key="4">
    <source>
        <dbReference type="ARBA" id="ARBA00022692"/>
    </source>
</evidence>
<evidence type="ECO:0000256" key="1">
    <source>
        <dbReference type="ARBA" id="ARBA00004141"/>
    </source>
</evidence>
<dbReference type="OrthoDB" id="21539at2759"/>
<evidence type="ECO:0000256" key="3">
    <source>
        <dbReference type="ARBA" id="ARBA00022475"/>
    </source>
</evidence>
<dbReference type="Proteomes" id="UP001152797">
    <property type="component" value="Unassembled WGS sequence"/>
</dbReference>
<reference evidence="10" key="1">
    <citation type="submission" date="2022-10" db="EMBL/GenBank/DDBJ databases">
        <authorList>
            <person name="Chen Y."/>
            <person name="Dougan E. K."/>
            <person name="Chan C."/>
            <person name="Rhodes N."/>
            <person name="Thang M."/>
        </authorList>
    </citation>
    <scope>NUCLEOTIDE SEQUENCE</scope>
</reference>
<name>A0A9P1C7A0_9DINO</name>
<feature type="domain" description="FFD box profile" evidence="9">
    <location>
        <begin position="551"/>
        <end position="567"/>
    </location>
</feature>
<evidence type="ECO:0000256" key="6">
    <source>
        <dbReference type="ARBA" id="ARBA00023136"/>
    </source>
</evidence>
<reference evidence="11" key="2">
    <citation type="submission" date="2024-04" db="EMBL/GenBank/DDBJ databases">
        <authorList>
            <person name="Chen Y."/>
            <person name="Shah S."/>
            <person name="Dougan E. K."/>
            <person name="Thang M."/>
            <person name="Chan C."/>
        </authorList>
    </citation>
    <scope>NUCLEOTIDE SEQUENCE [LARGE SCALE GENOMIC DNA]</scope>
</reference>
<evidence type="ECO:0000259" key="9">
    <source>
        <dbReference type="PROSITE" id="PS51513"/>
    </source>
</evidence>
<keyword evidence="6" id="KW-0472">Membrane</keyword>
<sequence>MVTASIRALRMAGRLRCAGSNLRRATTQSQGGFFSALSCFKERWSSRCHYFIHVGNCIVLLAINQKDMLQLRSLSVTASCCGIAYNLLQPTPLWAPAAWGAFFISCHLYYITQLLRDRVGITLDPDHEAAYEMAFMPHGFTPRQFLKVFEACSGRIEEAFCGTYICRQGETKKWVHYLMEGEAMLIDNAEDKVVNILPGKGSWLGEFFDPAEPDDYWETPRSHRVSFKCIAKRCRLLTLEIRPLHNAILESGLAEAATRAEISDLWGKLRGSHHEHRRNTYSAMLELAVADGKVDPKEVELLDKWKTRHGIPEDDHQVKLAELGWTTEEFTIGQRDPNRRLRPLPRYRPCCSPTTATPCESPVLLSYPEGGITSPLGRANTIARATWEKGGKGDWNSPAWAPAKPSPPSGKGWNAGYEKGQATGYGGYGGGGYGGNYGGGYGNDYGGKGYGYGQTRRDYGKDGKAKGKGKYDRSDRDRGAKGVGKFGKDGKGFGKKGRHDGAPVGELVPEENATTKRECASEFDLTAANDRFEKLDNPDTGTEGADLKPLDGYDKTKSFFDCISCEATERAGTSERQKIDREKAREFDRETFGDTRRPPRPQGGKGRRRHG</sequence>
<dbReference type="SMART" id="SM01199">
    <property type="entry name" value="FDF"/>
    <property type="match status" value="1"/>
</dbReference>
<dbReference type="EMBL" id="CAMXCT020001077">
    <property type="protein sequence ID" value="CAL1139754.1"/>
    <property type="molecule type" value="Genomic_DNA"/>
</dbReference>
<dbReference type="InterPro" id="IPR006916">
    <property type="entry name" value="POPDC1-3"/>
</dbReference>
<keyword evidence="3" id="KW-1003">Cell membrane</keyword>
<feature type="short sequence motif" description="FFD box" evidence="7">
    <location>
        <begin position="551"/>
        <end position="567"/>
    </location>
</feature>
<dbReference type="EMBL" id="CAMXCT030001077">
    <property type="protein sequence ID" value="CAL4773691.1"/>
    <property type="molecule type" value="Genomic_DNA"/>
</dbReference>
<accession>A0A9P1C7A0</accession>
<dbReference type="Gene3D" id="2.60.120.10">
    <property type="entry name" value="Jelly Rolls"/>
    <property type="match status" value="1"/>
</dbReference>
<dbReference type="InterPro" id="IPR029024">
    <property type="entry name" value="TerB-like"/>
</dbReference>
<dbReference type="AlphaFoldDB" id="A0A9P1C7A0"/>
<evidence type="ECO:0000313" key="12">
    <source>
        <dbReference type="EMBL" id="CAL4773691.1"/>
    </source>
</evidence>
<evidence type="ECO:0000256" key="5">
    <source>
        <dbReference type="ARBA" id="ARBA00022989"/>
    </source>
</evidence>
<organism evidence="10">
    <name type="scientific">Cladocopium goreaui</name>
    <dbReference type="NCBI Taxonomy" id="2562237"/>
    <lineage>
        <taxon>Eukaryota</taxon>
        <taxon>Sar</taxon>
        <taxon>Alveolata</taxon>
        <taxon>Dinophyceae</taxon>
        <taxon>Suessiales</taxon>
        <taxon>Symbiodiniaceae</taxon>
        <taxon>Cladocopium</taxon>
    </lineage>
</organism>
<keyword evidence="5" id="KW-1133">Transmembrane helix</keyword>
<comment type="caution">
    <text evidence="10">The sequence shown here is derived from an EMBL/GenBank/DDBJ whole genome shotgun (WGS) entry which is preliminary data.</text>
</comment>
<evidence type="ECO:0000256" key="8">
    <source>
        <dbReference type="SAM" id="MobiDB-lite"/>
    </source>
</evidence>
<dbReference type="PANTHER" id="PTHR12101:SF17">
    <property type="entry name" value="BLOOD VESSEL EPICARDIAL SUBSTANCE"/>
    <property type="match status" value="1"/>
</dbReference>
<gene>
    <name evidence="10" type="ORF">C1SCF055_LOCUS13736</name>
</gene>
<dbReference type="InterPro" id="IPR025761">
    <property type="entry name" value="FFD_box"/>
</dbReference>
<feature type="region of interest" description="Disordered" evidence="8">
    <location>
        <begin position="389"/>
        <end position="412"/>
    </location>
</feature>
<keyword evidence="13" id="KW-1185">Reference proteome</keyword>
<dbReference type="CDD" id="cd07177">
    <property type="entry name" value="terB_like"/>
    <property type="match status" value="1"/>
</dbReference>
<dbReference type="GO" id="GO:0030552">
    <property type="term" value="F:cAMP binding"/>
    <property type="evidence" value="ECO:0007669"/>
    <property type="project" value="TreeGrafter"/>
</dbReference>
<dbReference type="InterPro" id="IPR019050">
    <property type="entry name" value="FDF_dom"/>
</dbReference>
<dbReference type="PANTHER" id="PTHR12101">
    <property type="entry name" value="POPEYE DOMAIN CONTAINING PROTEIN"/>
    <property type="match status" value="1"/>
</dbReference>
<dbReference type="InterPro" id="IPR014710">
    <property type="entry name" value="RmlC-like_jellyroll"/>
</dbReference>
<feature type="compositionally biased region" description="Basic and acidic residues" evidence="8">
    <location>
        <begin position="456"/>
        <end position="492"/>
    </location>
</feature>
<evidence type="ECO:0000256" key="2">
    <source>
        <dbReference type="ARBA" id="ARBA00004236"/>
    </source>
</evidence>
<dbReference type="EMBL" id="CAMXCT010001077">
    <property type="protein sequence ID" value="CAI3986379.1"/>
    <property type="molecule type" value="Genomic_DNA"/>
</dbReference>
<comment type="subcellular location">
    <subcellularLocation>
        <location evidence="2">Cell membrane</location>
    </subcellularLocation>
    <subcellularLocation>
        <location evidence="1">Membrane</location>
        <topology evidence="1">Multi-pass membrane protein</topology>
    </subcellularLocation>
</comment>
<evidence type="ECO:0000313" key="11">
    <source>
        <dbReference type="EMBL" id="CAL1139754.1"/>
    </source>
</evidence>
<feature type="compositionally biased region" description="Basic and acidic residues" evidence="8">
    <location>
        <begin position="569"/>
        <end position="597"/>
    </location>
</feature>
<protein>
    <submittedName>
        <fullName evidence="12">Cyclic nucleotide-binding domain-containing protein</fullName>
    </submittedName>
</protein>
<proteinExistence type="predicted"/>
<evidence type="ECO:0000313" key="13">
    <source>
        <dbReference type="Proteomes" id="UP001152797"/>
    </source>
</evidence>
<dbReference type="InterPro" id="IPR055272">
    <property type="entry name" value="POPDC1-3_dom"/>
</dbReference>
<feature type="region of interest" description="Disordered" evidence="8">
    <location>
        <begin position="456"/>
        <end position="550"/>
    </location>
</feature>
<dbReference type="GO" id="GO:0005886">
    <property type="term" value="C:plasma membrane"/>
    <property type="evidence" value="ECO:0007669"/>
    <property type="project" value="UniProtKB-SubCell"/>
</dbReference>
<evidence type="ECO:0000256" key="7">
    <source>
        <dbReference type="PROSITE-ProRule" id="PRU00846"/>
    </source>
</evidence>
<evidence type="ECO:0000313" key="10">
    <source>
        <dbReference type="EMBL" id="CAI3986379.1"/>
    </source>
</evidence>
<dbReference type="Pfam" id="PF04831">
    <property type="entry name" value="POPDC1-3"/>
    <property type="match status" value="1"/>
</dbReference>
<keyword evidence="4" id="KW-0812">Transmembrane</keyword>